<dbReference type="AlphaFoldDB" id="A0A1F8GTE2"/>
<dbReference type="Proteomes" id="UP000179047">
    <property type="component" value="Unassembled WGS sequence"/>
</dbReference>
<name>A0A1F8GTE2_9BACT</name>
<reference evidence="1 2" key="1">
    <citation type="journal article" date="2016" name="Nat. Commun.">
        <title>Thousands of microbial genomes shed light on interconnected biogeochemical processes in an aquifer system.</title>
        <authorList>
            <person name="Anantharaman K."/>
            <person name="Brown C.T."/>
            <person name="Hug L.A."/>
            <person name="Sharon I."/>
            <person name="Castelle C.J."/>
            <person name="Probst A.J."/>
            <person name="Thomas B.C."/>
            <person name="Singh A."/>
            <person name="Wilkins M.J."/>
            <person name="Karaoz U."/>
            <person name="Brodie E.L."/>
            <person name="Williams K.H."/>
            <person name="Hubbard S.S."/>
            <person name="Banfield J.F."/>
        </authorList>
    </citation>
    <scope>NUCLEOTIDE SEQUENCE [LARGE SCALE GENOMIC DNA]</scope>
</reference>
<gene>
    <name evidence="1" type="ORF">A3A33_01975</name>
</gene>
<organism evidence="1 2">
    <name type="scientific">Candidatus Yanofskybacteria bacterium RIFCSPLOWO2_01_FULL_49_25</name>
    <dbReference type="NCBI Taxonomy" id="1802701"/>
    <lineage>
        <taxon>Bacteria</taxon>
        <taxon>Candidatus Yanofskyibacteriota</taxon>
    </lineage>
</organism>
<comment type="caution">
    <text evidence="1">The sequence shown here is derived from an EMBL/GenBank/DDBJ whole genome shotgun (WGS) entry which is preliminary data.</text>
</comment>
<sequence length="203" mass="23011">MIGDRLSIEGRDQRLVAFRAIITAKKEKEQKLLEQGISGSGHFMYVNPEELTGDDMNAYYAVHGANWSAEDFDAHRRIVSETGNKSSKHFATEYLAAYITLTLAKKELAELGIPDRNLDAVLTRFVNALAKRLPEEGSIDILKIKQKDKDLLAAALRQDPGFLELWTTAYRETATDQDRKLFVRIALEAWLTLQLEEERLITS</sequence>
<protein>
    <submittedName>
        <fullName evidence="1">Uncharacterized protein</fullName>
    </submittedName>
</protein>
<accession>A0A1F8GTE2</accession>
<evidence type="ECO:0000313" key="2">
    <source>
        <dbReference type="Proteomes" id="UP000179047"/>
    </source>
</evidence>
<proteinExistence type="predicted"/>
<evidence type="ECO:0000313" key="1">
    <source>
        <dbReference type="EMBL" id="OGN28694.1"/>
    </source>
</evidence>
<dbReference type="EMBL" id="MGKP01000013">
    <property type="protein sequence ID" value="OGN28694.1"/>
    <property type="molecule type" value="Genomic_DNA"/>
</dbReference>
<dbReference type="STRING" id="1802701.A3A33_01975"/>